<dbReference type="Proteomes" id="UP001500841">
    <property type="component" value="Unassembled WGS sequence"/>
</dbReference>
<evidence type="ECO:0008006" key="3">
    <source>
        <dbReference type="Google" id="ProtNLM"/>
    </source>
</evidence>
<evidence type="ECO:0000313" key="1">
    <source>
        <dbReference type="EMBL" id="GAA4083673.1"/>
    </source>
</evidence>
<dbReference type="RefSeq" id="WP_345100128.1">
    <property type="nucleotide sequence ID" value="NZ_BAABCV010000001.1"/>
</dbReference>
<reference evidence="2" key="1">
    <citation type="journal article" date="2019" name="Int. J. Syst. Evol. Microbiol.">
        <title>The Global Catalogue of Microorganisms (GCM) 10K type strain sequencing project: providing services to taxonomists for standard genome sequencing and annotation.</title>
        <authorList>
            <consortium name="The Broad Institute Genomics Platform"/>
            <consortium name="The Broad Institute Genome Sequencing Center for Infectious Disease"/>
            <person name="Wu L."/>
            <person name="Ma J."/>
        </authorList>
    </citation>
    <scope>NUCLEOTIDE SEQUENCE [LARGE SCALE GENOMIC DNA]</scope>
    <source>
        <strain evidence="2">JCM 17085</strain>
    </source>
</reference>
<keyword evidence="2" id="KW-1185">Reference proteome</keyword>
<accession>A0ABP7W9D2</accession>
<comment type="caution">
    <text evidence="1">The sequence shown here is derived from an EMBL/GenBank/DDBJ whole genome shotgun (WGS) entry which is preliminary data.</text>
</comment>
<protein>
    <recommendedName>
        <fullName evidence="3">DUF4142 domain-containing protein</fullName>
    </recommendedName>
</protein>
<name>A0ABP7W9D2_9SPHI</name>
<organism evidence="1 2">
    <name type="scientific">Mucilaginibacter panaciglaebae</name>
    <dbReference type="NCBI Taxonomy" id="502331"/>
    <lineage>
        <taxon>Bacteria</taxon>
        <taxon>Pseudomonadati</taxon>
        <taxon>Bacteroidota</taxon>
        <taxon>Sphingobacteriia</taxon>
        <taxon>Sphingobacteriales</taxon>
        <taxon>Sphingobacteriaceae</taxon>
        <taxon>Mucilaginibacter</taxon>
    </lineage>
</organism>
<sequence>MKTRIIFALLLLLPGVVVLSKSPQQKLDKAVFYEVMDRGNLDEVEKEIDVVTTSSSPEKDGYAGALLMRKAGLQKLPAQRLKSFKAGRKKFDPAIATDADNVEFHFLRLAIQEHAPKIVKYNKDIEADKKIIIKGFKNLLPVVQHAIIDYTKKSKVLSANDLN</sequence>
<gene>
    <name evidence="1" type="ORF">GCM10022392_00430</name>
</gene>
<proteinExistence type="predicted"/>
<evidence type="ECO:0000313" key="2">
    <source>
        <dbReference type="Proteomes" id="UP001500841"/>
    </source>
</evidence>
<dbReference type="EMBL" id="BAABCV010000001">
    <property type="protein sequence ID" value="GAA4083673.1"/>
    <property type="molecule type" value="Genomic_DNA"/>
</dbReference>